<dbReference type="Pfam" id="PF04389">
    <property type="entry name" value="Peptidase_M28"/>
    <property type="match status" value="1"/>
</dbReference>
<accession>A0LHU7</accession>
<protein>
    <submittedName>
        <fullName evidence="2">Peptidase M28</fullName>
    </submittedName>
</protein>
<dbReference type="SUPFAM" id="SSF53187">
    <property type="entry name" value="Zn-dependent exopeptidases"/>
    <property type="match status" value="1"/>
</dbReference>
<dbReference type="EMBL" id="CP000478">
    <property type="protein sequence ID" value="ABK16999.1"/>
    <property type="molecule type" value="Genomic_DNA"/>
</dbReference>
<gene>
    <name evidence="2" type="ordered locus">Sfum_1307</name>
</gene>
<dbReference type="GO" id="GO:0008235">
    <property type="term" value="F:metalloexopeptidase activity"/>
    <property type="evidence" value="ECO:0007669"/>
    <property type="project" value="InterPro"/>
</dbReference>
<evidence type="ECO:0000313" key="2">
    <source>
        <dbReference type="EMBL" id="ABK16999.1"/>
    </source>
</evidence>
<dbReference type="PANTHER" id="PTHR12147:SF26">
    <property type="entry name" value="PEPTIDASE M28 DOMAIN-CONTAINING PROTEIN"/>
    <property type="match status" value="1"/>
</dbReference>
<dbReference type="eggNOG" id="COG2234">
    <property type="taxonomic scope" value="Bacteria"/>
</dbReference>
<dbReference type="STRING" id="335543.Sfum_1307"/>
<reference evidence="2 3" key="1">
    <citation type="submission" date="2006-10" db="EMBL/GenBank/DDBJ databases">
        <title>Complete sequence of Syntrophobacter fumaroxidans MPOB.</title>
        <authorList>
            <consortium name="US DOE Joint Genome Institute"/>
            <person name="Copeland A."/>
            <person name="Lucas S."/>
            <person name="Lapidus A."/>
            <person name="Barry K."/>
            <person name="Detter J.C."/>
            <person name="Glavina del Rio T."/>
            <person name="Hammon N."/>
            <person name="Israni S."/>
            <person name="Pitluck S."/>
            <person name="Goltsman E.G."/>
            <person name="Martinez M."/>
            <person name="Schmutz J."/>
            <person name="Larimer F."/>
            <person name="Land M."/>
            <person name="Hauser L."/>
            <person name="Kyrpides N."/>
            <person name="Kim E."/>
            <person name="Boone D.R."/>
            <person name="Brockman F."/>
            <person name="Culley D."/>
            <person name="Ferry J."/>
            <person name="Gunsalus R."/>
            <person name="McInerney M.J."/>
            <person name="Morrison M."/>
            <person name="Plugge C."/>
            <person name="Rohlin L."/>
            <person name="Scholten J."/>
            <person name="Sieber J."/>
            <person name="Stams A.J.M."/>
            <person name="Worm P."/>
            <person name="Henstra A.M."/>
            <person name="Richardson P."/>
        </authorList>
    </citation>
    <scope>NUCLEOTIDE SEQUENCE [LARGE SCALE GENOMIC DNA]</scope>
    <source>
        <strain evidence="3">DSM 10017 / MPOB</strain>
    </source>
</reference>
<organism evidence="2 3">
    <name type="scientific">Syntrophobacter fumaroxidans (strain DSM 10017 / MPOB)</name>
    <dbReference type="NCBI Taxonomy" id="335543"/>
    <lineage>
        <taxon>Bacteria</taxon>
        <taxon>Pseudomonadati</taxon>
        <taxon>Thermodesulfobacteriota</taxon>
        <taxon>Syntrophobacteria</taxon>
        <taxon>Syntrophobacterales</taxon>
        <taxon>Syntrophobacteraceae</taxon>
        <taxon>Syntrophobacter</taxon>
    </lineage>
</organism>
<dbReference type="PANTHER" id="PTHR12147">
    <property type="entry name" value="METALLOPEPTIDASE M28 FAMILY MEMBER"/>
    <property type="match status" value="1"/>
</dbReference>
<feature type="domain" description="Peptidase M28" evidence="1">
    <location>
        <begin position="76"/>
        <end position="287"/>
    </location>
</feature>
<dbReference type="RefSeq" id="WP_011698170.1">
    <property type="nucleotide sequence ID" value="NC_008554.1"/>
</dbReference>
<proteinExistence type="predicted"/>
<dbReference type="OrthoDB" id="9789219at2"/>
<dbReference type="HOGENOM" id="CLU_048743_0_0_7"/>
<sequence>MLDIGKTSENLRTHLRALTVEIGERSIYRPDNLLKAAAYIASVHRAEGLEPLVDFYTFRDVPVTNVASRIDFRPDPSRNFVLGAHYDSLRGTVGADDNASSIAVQLETLRELKKLRDKIDLDLSVSFVSFTLEEPPGFRSRGRGSRVYAEKAKRTGECIDGMICLEMVGFRSRRPNSQRYPFPLNLADYPKQGDFVAIVGNSGSRQFTRELLQSFGNNPRLPAIGLSVPFNGWILPSVRRSDHVSFWDLGYKAVMITDTAFFRNPNYHRTSDTMDTLDYEFMAELVKSLVAFFASRGEK</sequence>
<evidence type="ECO:0000313" key="3">
    <source>
        <dbReference type="Proteomes" id="UP000001784"/>
    </source>
</evidence>
<dbReference type="AlphaFoldDB" id="A0LHU7"/>
<keyword evidence="3" id="KW-1185">Reference proteome</keyword>
<name>A0LHU7_SYNFM</name>
<evidence type="ECO:0000259" key="1">
    <source>
        <dbReference type="Pfam" id="PF04389"/>
    </source>
</evidence>
<dbReference type="GO" id="GO:0006508">
    <property type="term" value="P:proteolysis"/>
    <property type="evidence" value="ECO:0007669"/>
    <property type="project" value="InterPro"/>
</dbReference>
<dbReference type="Proteomes" id="UP000001784">
    <property type="component" value="Chromosome"/>
</dbReference>
<dbReference type="KEGG" id="sfu:Sfum_1307"/>
<dbReference type="Gene3D" id="3.40.630.10">
    <property type="entry name" value="Zn peptidases"/>
    <property type="match status" value="1"/>
</dbReference>
<dbReference type="InterPro" id="IPR007484">
    <property type="entry name" value="Peptidase_M28"/>
</dbReference>
<dbReference type="InterPro" id="IPR045175">
    <property type="entry name" value="M28_fam"/>
</dbReference>
<dbReference type="InParanoid" id="A0LHU7"/>